<evidence type="ECO:0000313" key="2">
    <source>
        <dbReference type="EMBL" id="CEM63180.1"/>
    </source>
</evidence>
<proteinExistence type="predicted"/>
<accession>A0A0B7H1S3</accession>
<keyword evidence="1" id="KW-1133">Transmembrane helix</keyword>
<keyword evidence="1" id="KW-0812">Transmembrane</keyword>
<reference evidence="3" key="1">
    <citation type="submission" date="2015-01" db="EMBL/GenBank/DDBJ databases">
        <authorList>
            <person name="Manzoor Shahid"/>
            <person name="Zubair Saima"/>
        </authorList>
    </citation>
    <scope>NUCLEOTIDE SEQUENCE [LARGE SCALE GENOMIC DNA]</scope>
    <source>
        <strain evidence="3">V1</strain>
    </source>
</reference>
<keyword evidence="3" id="KW-1185">Reference proteome</keyword>
<dbReference type="EMBL" id="CDNC01000049">
    <property type="protein sequence ID" value="CEM63180.1"/>
    <property type="molecule type" value="Genomic_DNA"/>
</dbReference>
<gene>
    <name evidence="2" type="ORF">TPHV1_70043</name>
</gene>
<dbReference type="AlphaFoldDB" id="A0A0B7H1S3"/>
<sequence>MTRTAKSERVWTPVFPRKKQGVSTSRPALRAEAVGGWFLACGTLGFFLALARGRHSDGKLTHRCVVSGSFYKIVYDSDVKTQNGH</sequence>
<organism evidence="2 3">
    <name type="scientific">Treponema phagedenis</name>
    <dbReference type="NCBI Taxonomy" id="162"/>
    <lineage>
        <taxon>Bacteria</taxon>
        <taxon>Pseudomonadati</taxon>
        <taxon>Spirochaetota</taxon>
        <taxon>Spirochaetia</taxon>
        <taxon>Spirochaetales</taxon>
        <taxon>Treponemataceae</taxon>
        <taxon>Treponema</taxon>
    </lineage>
</organism>
<keyword evidence="1" id="KW-0472">Membrane</keyword>
<feature type="transmembrane region" description="Helical" evidence="1">
    <location>
        <begin position="34"/>
        <end position="51"/>
    </location>
</feature>
<evidence type="ECO:0000313" key="3">
    <source>
        <dbReference type="Proteomes" id="UP000042527"/>
    </source>
</evidence>
<name>A0A0B7H1S3_TREPH</name>
<protein>
    <submittedName>
        <fullName evidence="2">Uncharacterized protein</fullName>
    </submittedName>
</protein>
<evidence type="ECO:0000256" key="1">
    <source>
        <dbReference type="SAM" id="Phobius"/>
    </source>
</evidence>
<dbReference type="Proteomes" id="UP000042527">
    <property type="component" value="Unassembled WGS sequence"/>
</dbReference>